<proteinExistence type="predicted"/>
<reference evidence="1" key="1">
    <citation type="submission" date="2021-11" db="EMBL/GenBank/DDBJ databases">
        <authorList>
            <person name="Schell T."/>
        </authorList>
    </citation>
    <scope>NUCLEOTIDE SEQUENCE</scope>
    <source>
        <strain evidence="1">M5</strain>
    </source>
</reference>
<sequence length="47" mass="5459">MSKRNACDNCLLHTKNVKRRVKNKLLMKEKTKRVKSDCSKGVVEVKL</sequence>
<protein>
    <submittedName>
        <fullName evidence="1">Uncharacterized protein</fullName>
    </submittedName>
</protein>
<dbReference type="EMBL" id="CAKKLH010000201">
    <property type="protein sequence ID" value="CAH0105810.1"/>
    <property type="molecule type" value="Genomic_DNA"/>
</dbReference>
<name>A0A8J2RYK5_9CRUS</name>
<keyword evidence="2" id="KW-1185">Reference proteome</keyword>
<evidence type="ECO:0000313" key="1">
    <source>
        <dbReference type="EMBL" id="CAH0105810.1"/>
    </source>
</evidence>
<evidence type="ECO:0000313" key="2">
    <source>
        <dbReference type="Proteomes" id="UP000789390"/>
    </source>
</evidence>
<gene>
    <name evidence="1" type="ORF">DGAL_LOCUS8881</name>
</gene>
<comment type="caution">
    <text evidence="1">The sequence shown here is derived from an EMBL/GenBank/DDBJ whole genome shotgun (WGS) entry which is preliminary data.</text>
</comment>
<dbReference type="Proteomes" id="UP000789390">
    <property type="component" value="Unassembled WGS sequence"/>
</dbReference>
<organism evidence="1 2">
    <name type="scientific">Daphnia galeata</name>
    <dbReference type="NCBI Taxonomy" id="27404"/>
    <lineage>
        <taxon>Eukaryota</taxon>
        <taxon>Metazoa</taxon>
        <taxon>Ecdysozoa</taxon>
        <taxon>Arthropoda</taxon>
        <taxon>Crustacea</taxon>
        <taxon>Branchiopoda</taxon>
        <taxon>Diplostraca</taxon>
        <taxon>Cladocera</taxon>
        <taxon>Anomopoda</taxon>
        <taxon>Daphniidae</taxon>
        <taxon>Daphnia</taxon>
    </lineage>
</organism>
<accession>A0A8J2RYK5</accession>
<dbReference type="AlphaFoldDB" id="A0A8J2RYK5"/>